<dbReference type="InterPro" id="IPR023753">
    <property type="entry name" value="FAD/NAD-binding_dom"/>
</dbReference>
<comment type="caution">
    <text evidence="2">The sequence shown here is derived from an EMBL/GenBank/DDBJ whole genome shotgun (WGS) entry which is preliminary data.</text>
</comment>
<feature type="domain" description="FAD/NAD(P)-binding" evidence="1">
    <location>
        <begin position="266"/>
        <end position="371"/>
    </location>
</feature>
<name>A0A834XPY6_APHGI</name>
<accession>A0A834XPY6</accession>
<dbReference type="Gene3D" id="3.50.50.60">
    <property type="entry name" value="FAD/NAD(P)-binding domain"/>
    <property type="match status" value="1"/>
</dbReference>
<keyword evidence="3" id="KW-1185">Reference proteome</keyword>
<organism evidence="2 3">
    <name type="scientific">Aphidius gifuensis</name>
    <name type="common">Parasitoid wasp</name>
    <dbReference type="NCBI Taxonomy" id="684658"/>
    <lineage>
        <taxon>Eukaryota</taxon>
        <taxon>Metazoa</taxon>
        <taxon>Ecdysozoa</taxon>
        <taxon>Arthropoda</taxon>
        <taxon>Hexapoda</taxon>
        <taxon>Insecta</taxon>
        <taxon>Pterygota</taxon>
        <taxon>Neoptera</taxon>
        <taxon>Endopterygota</taxon>
        <taxon>Hymenoptera</taxon>
        <taxon>Apocrita</taxon>
        <taxon>Ichneumonoidea</taxon>
        <taxon>Braconidae</taxon>
        <taxon>Aphidiinae</taxon>
        <taxon>Aphidius</taxon>
    </lineage>
</organism>
<evidence type="ECO:0000313" key="2">
    <source>
        <dbReference type="EMBL" id="KAF7990458.1"/>
    </source>
</evidence>
<dbReference type="OrthoDB" id="412005at2759"/>
<dbReference type="Proteomes" id="UP000639338">
    <property type="component" value="Unassembled WGS sequence"/>
</dbReference>
<proteinExistence type="predicted"/>
<dbReference type="InterPro" id="IPR036188">
    <property type="entry name" value="FAD/NAD-bd_sf"/>
</dbReference>
<dbReference type="AlphaFoldDB" id="A0A834XPY6"/>
<reference evidence="2 3" key="1">
    <citation type="submission" date="2020-08" db="EMBL/GenBank/DDBJ databases">
        <title>Aphidius gifuensis genome sequencing and assembly.</title>
        <authorList>
            <person name="Du Z."/>
        </authorList>
    </citation>
    <scope>NUCLEOTIDE SEQUENCE [LARGE SCALE GENOMIC DNA]</scope>
    <source>
        <strain evidence="2">YNYX2018</strain>
        <tissue evidence="2">Adults</tissue>
    </source>
</reference>
<evidence type="ECO:0000313" key="3">
    <source>
        <dbReference type="Proteomes" id="UP000639338"/>
    </source>
</evidence>
<dbReference type="InterPro" id="IPR029731">
    <property type="entry name" value="OSGIN1/2"/>
</dbReference>
<protein>
    <recommendedName>
        <fullName evidence="1">FAD/NAD(P)-binding domain-containing protein</fullName>
    </recommendedName>
</protein>
<dbReference type="Pfam" id="PF07992">
    <property type="entry name" value="Pyr_redox_2"/>
    <property type="match status" value="1"/>
</dbReference>
<dbReference type="PANTHER" id="PTHR15192:SF8">
    <property type="entry name" value="FAD_NAD(P)-BINDING DOMAIN-CONTAINING PROTEIN"/>
    <property type="match status" value="1"/>
</dbReference>
<evidence type="ECO:0000259" key="1">
    <source>
        <dbReference type="Pfam" id="PF07992"/>
    </source>
</evidence>
<dbReference type="GO" id="GO:0016491">
    <property type="term" value="F:oxidoreductase activity"/>
    <property type="evidence" value="ECO:0007669"/>
    <property type="project" value="InterPro"/>
</dbReference>
<sequence>MDEFSNAANENYIYKDIVIVGNGPAGICLSYMLNGNWPYYTGEPHPGDEMLTARLNYIKNKQKNNNIKIQNDDDDNYNNKIMNNNNDSLLNNSKEDFEMLTGGLEGRGTCKPMALLLDQLQHPCVDTGLDLKSLLIWKSSEYHPDHNIINHIVLGKGPPGGAWQFMDPNVLTISLTRWMSLPGLDLRKWETLVETEQLRKSEILQKRIVGDNIIESDDDTFEISNRIPVGTVAAYYKNYVHRMGLEKYFKCGRTVTSVRPIIDTNNSDDNYGWIVKGYENQSGRKFNYKCKKVVLATGTTNSSNRLGIPGEELQSSWITHDLNDLESRLDRLAGKCKKCFMKPRQGTVDPVLIIGAGLSAADAIMAARFRGIPVIHAFRDCSNSTEKINDNDDDDNGVRLSASSYERLQSLPVSMYPEYHKIYEMMADGKNHRFYKALPGYSLIDFCGPTNNDGNKKKERKVSLKSPSGQIFTFKVSTVAVLIGSKPDLSYLDEYATKLGKIYGKPIDGRSNPIEIDDITYEVIKSPKKGLYAMGPLVGDNFVRFIVGGAFAIASHLINNHEDD</sequence>
<dbReference type="PANTHER" id="PTHR15192">
    <property type="entry name" value="PROTEIN CBG05349"/>
    <property type="match status" value="1"/>
</dbReference>
<dbReference type="SUPFAM" id="SSF51905">
    <property type="entry name" value="FAD/NAD(P)-binding domain"/>
    <property type="match status" value="1"/>
</dbReference>
<gene>
    <name evidence="2" type="ORF">HCN44_000263</name>
</gene>
<dbReference type="EMBL" id="JACMRX010000004">
    <property type="protein sequence ID" value="KAF7990458.1"/>
    <property type="molecule type" value="Genomic_DNA"/>
</dbReference>